<dbReference type="EMBL" id="WRPP01000001">
    <property type="protein sequence ID" value="MVU76848.1"/>
    <property type="molecule type" value="Genomic_DNA"/>
</dbReference>
<dbReference type="InterPro" id="IPR045394">
    <property type="entry name" value="Abhydrolase_dom"/>
</dbReference>
<accession>A0A7K1USH0</accession>
<dbReference type="Proteomes" id="UP000466794">
    <property type="component" value="Unassembled WGS sequence"/>
</dbReference>
<keyword evidence="3" id="KW-1185">Reference proteome</keyword>
<dbReference type="AlphaFoldDB" id="A0A7K1USH0"/>
<name>A0A7K1USH0_9NOCA</name>
<gene>
    <name evidence="2" type="ORF">GPX89_06255</name>
</gene>
<comment type="caution">
    <text evidence="2">The sequence shown here is derived from an EMBL/GenBank/DDBJ whole genome shotgun (WGS) entry which is preliminary data.</text>
</comment>
<feature type="domain" description="Alpha/beta hydrolase" evidence="1">
    <location>
        <begin position="1"/>
        <end position="65"/>
    </location>
</feature>
<reference evidence="2 3" key="1">
    <citation type="submission" date="2019-12" db="EMBL/GenBank/DDBJ databases">
        <title>Nocardia sp. nov. ET3-3 isolated from soil.</title>
        <authorList>
            <person name="Kanchanasin P."/>
            <person name="Tanasupawat S."/>
            <person name="Yuki M."/>
            <person name="Kudo T."/>
        </authorList>
    </citation>
    <scope>NUCLEOTIDE SEQUENCE [LARGE SCALE GENOMIC DNA]</scope>
    <source>
        <strain evidence="2 3">ET3-3</strain>
    </source>
</reference>
<evidence type="ECO:0000313" key="3">
    <source>
        <dbReference type="Proteomes" id="UP000466794"/>
    </source>
</evidence>
<evidence type="ECO:0000259" key="1">
    <source>
        <dbReference type="Pfam" id="PF20091"/>
    </source>
</evidence>
<evidence type="ECO:0000313" key="2">
    <source>
        <dbReference type="EMBL" id="MVU76848.1"/>
    </source>
</evidence>
<dbReference type="Pfam" id="PF20091">
    <property type="entry name" value="Abhydrolase_10"/>
    <property type="match status" value="1"/>
</dbReference>
<sequence>MTYVNAIAPHGSPYDAYLIDGRPGRPATLTGFGDPEALDGDTRVRADSDAPVLMLQTETDVVGLMRSIGSR</sequence>
<proteinExistence type="predicted"/>
<protein>
    <recommendedName>
        <fullName evidence="1">Alpha/beta hydrolase domain-containing protein</fullName>
    </recommendedName>
</protein>
<organism evidence="2 3">
    <name type="scientific">Nocardia terrae</name>
    <dbReference type="NCBI Taxonomy" id="2675851"/>
    <lineage>
        <taxon>Bacteria</taxon>
        <taxon>Bacillati</taxon>
        <taxon>Actinomycetota</taxon>
        <taxon>Actinomycetes</taxon>
        <taxon>Mycobacteriales</taxon>
        <taxon>Nocardiaceae</taxon>
        <taxon>Nocardia</taxon>
    </lineage>
</organism>